<accession>A0ABN8J4J5</accession>
<dbReference type="Proteomes" id="UP000837857">
    <property type="component" value="Chromosome 7"/>
</dbReference>
<proteinExistence type="predicted"/>
<organism evidence="1 2">
    <name type="scientific">Iphiclides podalirius</name>
    <name type="common">scarce swallowtail</name>
    <dbReference type="NCBI Taxonomy" id="110791"/>
    <lineage>
        <taxon>Eukaryota</taxon>
        <taxon>Metazoa</taxon>
        <taxon>Ecdysozoa</taxon>
        <taxon>Arthropoda</taxon>
        <taxon>Hexapoda</taxon>
        <taxon>Insecta</taxon>
        <taxon>Pterygota</taxon>
        <taxon>Neoptera</taxon>
        <taxon>Endopterygota</taxon>
        <taxon>Lepidoptera</taxon>
        <taxon>Glossata</taxon>
        <taxon>Ditrysia</taxon>
        <taxon>Papilionoidea</taxon>
        <taxon>Papilionidae</taxon>
        <taxon>Papilioninae</taxon>
        <taxon>Iphiclides</taxon>
    </lineage>
</organism>
<dbReference type="EMBL" id="OW152819">
    <property type="protein sequence ID" value="CAH2073224.1"/>
    <property type="molecule type" value="Genomic_DNA"/>
</dbReference>
<feature type="non-terminal residue" evidence="1">
    <location>
        <position position="194"/>
    </location>
</feature>
<reference evidence="1" key="1">
    <citation type="submission" date="2022-03" db="EMBL/GenBank/DDBJ databases">
        <authorList>
            <person name="Martin H S."/>
        </authorList>
    </citation>
    <scope>NUCLEOTIDE SEQUENCE</scope>
</reference>
<keyword evidence="2" id="KW-1185">Reference proteome</keyword>
<sequence length="194" mass="21290">MNTNAVVTTVACTALHARHLRRSSSCLNSADSGVFSHEETKALRSDAADAWPLSQVPEPQQDARFHFANRGFYTNIGPTFRLDPAPCLVRVALCVLDDIAIALQHAGDLPLECALDADTYKLDSFFQVSGKQIVIGAYSPAPEKVSLDECRNDCTQNKFRWKDFRAVLTAAIQRITQSTAADVTDFMLEDVDGP</sequence>
<evidence type="ECO:0000313" key="2">
    <source>
        <dbReference type="Proteomes" id="UP000837857"/>
    </source>
</evidence>
<evidence type="ECO:0000313" key="1">
    <source>
        <dbReference type="EMBL" id="CAH2073224.1"/>
    </source>
</evidence>
<gene>
    <name evidence="1" type="ORF">IPOD504_LOCUS15538</name>
</gene>
<name>A0ABN8J4J5_9NEOP</name>
<protein>
    <submittedName>
        <fullName evidence="1">Uncharacterized protein</fullName>
    </submittedName>
</protein>